<dbReference type="Proteomes" id="UP000321172">
    <property type="component" value="Chromosome"/>
</dbReference>
<keyword evidence="3" id="KW-1185">Reference proteome</keyword>
<dbReference type="OrthoDB" id="8686088at2"/>
<organism evidence="2 3">
    <name type="scientific">Novosphingobium ginsenosidimutans</name>
    <dbReference type="NCBI Taxonomy" id="1176536"/>
    <lineage>
        <taxon>Bacteria</taxon>
        <taxon>Pseudomonadati</taxon>
        <taxon>Pseudomonadota</taxon>
        <taxon>Alphaproteobacteria</taxon>
        <taxon>Sphingomonadales</taxon>
        <taxon>Sphingomonadaceae</taxon>
        <taxon>Novosphingobium</taxon>
    </lineage>
</organism>
<dbReference type="AlphaFoldDB" id="A0A5B8SBN2"/>
<evidence type="ECO:0000256" key="1">
    <source>
        <dbReference type="SAM" id="MobiDB-lite"/>
    </source>
</evidence>
<accession>A0A5B8SBN2</accession>
<proteinExistence type="predicted"/>
<feature type="region of interest" description="Disordered" evidence="1">
    <location>
        <begin position="126"/>
        <end position="211"/>
    </location>
</feature>
<feature type="compositionally biased region" description="Low complexity" evidence="1">
    <location>
        <begin position="193"/>
        <end position="203"/>
    </location>
</feature>
<protein>
    <submittedName>
        <fullName evidence="2">PqqD family protein</fullName>
    </submittedName>
</protein>
<name>A0A5B8SBN2_9SPHN</name>
<evidence type="ECO:0000313" key="2">
    <source>
        <dbReference type="EMBL" id="QEA17465.1"/>
    </source>
</evidence>
<dbReference type="Gene3D" id="1.10.10.1150">
    <property type="entry name" value="Coenzyme PQQ synthesis protein D (PqqD)"/>
    <property type="match status" value="1"/>
</dbReference>
<dbReference type="InterPro" id="IPR041881">
    <property type="entry name" value="PqqD_sf"/>
</dbReference>
<gene>
    <name evidence="2" type="ORF">FRF71_04985</name>
</gene>
<sequence>MDRQWLWLFPRARRRDRDRAARRGGSGRGSAVAERQRLCRGRLSQGLPAAACLGRGSRWPGDCLHRADRGGQIDLGGGAGAAGLSAVLRRFPAGRSAQHRGPDRHAGAQATQAAARCAGTCWRGRRSAGGSGNGQVLCPARRGRSGPAAAAGRPGISGNRPGRPLARSARRGTICPAGRRSLYAGTLPRGSPARPGRTVRAAGAAGGAGDDGAAGAADLGGRVRRVAGSGGTADQGVGTMTLAKAAGQFTEATIDEEVVVMSLASGDFFSLTGTARSIWLALDAQNDRAGLIAALAAEYGVEPSAIAQDVDPFLAQLAAAGLLTGA</sequence>
<reference evidence="2 3" key="1">
    <citation type="journal article" date="2013" name="J. Microbiol. Biotechnol.">
        <title>Novosphingobium ginsenosidimutans sp. nov., with the ability to convert ginsenoside.</title>
        <authorList>
            <person name="Kim J.K."/>
            <person name="He D."/>
            <person name="Liu Q.M."/>
            <person name="Park H.Y."/>
            <person name="Jung M.S."/>
            <person name="Yoon M.H."/>
            <person name="Kim S.C."/>
            <person name="Im W.T."/>
        </authorList>
    </citation>
    <scope>NUCLEOTIDE SEQUENCE [LARGE SCALE GENOMIC DNA]</scope>
    <source>
        <strain evidence="2 3">FW-6</strain>
    </source>
</reference>
<evidence type="ECO:0000313" key="3">
    <source>
        <dbReference type="Proteomes" id="UP000321172"/>
    </source>
</evidence>
<dbReference type="Pfam" id="PF05402">
    <property type="entry name" value="PqqD"/>
    <property type="match status" value="1"/>
</dbReference>
<dbReference type="EMBL" id="CP042345">
    <property type="protein sequence ID" value="QEA17465.1"/>
    <property type="molecule type" value="Genomic_DNA"/>
</dbReference>
<dbReference type="InterPro" id="IPR008792">
    <property type="entry name" value="PQQD"/>
</dbReference>
<feature type="compositionally biased region" description="Low complexity" evidence="1">
    <location>
        <begin position="145"/>
        <end position="154"/>
    </location>
</feature>
<dbReference type="KEGG" id="ngf:FRF71_04985"/>